<dbReference type="PANTHER" id="PTHR12242">
    <property type="entry name" value="OS02G0130600 PROTEIN-RELATED"/>
    <property type="match status" value="1"/>
</dbReference>
<dbReference type="OrthoDB" id="419711at2759"/>
<gene>
    <name evidence="2" type="ORF">DM02DRAFT_612059</name>
</gene>
<dbReference type="AlphaFoldDB" id="A0A2V1DZX3"/>
<dbReference type="GO" id="GO:0016020">
    <property type="term" value="C:membrane"/>
    <property type="evidence" value="ECO:0007669"/>
    <property type="project" value="TreeGrafter"/>
</dbReference>
<name>A0A2V1DZX3_9PLEO</name>
<dbReference type="PANTHER" id="PTHR12242:SF1">
    <property type="entry name" value="MYND-TYPE DOMAIN-CONTAINING PROTEIN"/>
    <property type="match status" value="1"/>
</dbReference>
<feature type="transmembrane region" description="Helical" evidence="1">
    <location>
        <begin position="70"/>
        <end position="94"/>
    </location>
</feature>
<feature type="transmembrane region" description="Helical" evidence="1">
    <location>
        <begin position="216"/>
        <end position="244"/>
    </location>
</feature>
<keyword evidence="1" id="KW-0472">Membrane</keyword>
<feature type="transmembrane region" description="Helical" evidence="1">
    <location>
        <begin position="174"/>
        <end position="196"/>
    </location>
</feature>
<evidence type="ECO:0000256" key="1">
    <source>
        <dbReference type="SAM" id="Phobius"/>
    </source>
</evidence>
<keyword evidence="3" id="KW-1185">Reference proteome</keyword>
<protein>
    <recommendedName>
        <fullName evidence="4">FAR-17a/AIG1-like protein</fullName>
    </recommendedName>
</protein>
<accession>A0A2V1DZX3</accession>
<keyword evidence="1" id="KW-1133">Transmembrane helix</keyword>
<feature type="transmembrane region" description="Helical" evidence="1">
    <location>
        <begin position="114"/>
        <end position="134"/>
    </location>
</feature>
<reference evidence="2 3" key="1">
    <citation type="journal article" date="2018" name="Sci. Rep.">
        <title>Comparative genomics provides insights into the lifestyle and reveals functional heterogeneity of dark septate endophytic fungi.</title>
        <authorList>
            <person name="Knapp D.G."/>
            <person name="Nemeth J.B."/>
            <person name="Barry K."/>
            <person name="Hainaut M."/>
            <person name="Henrissat B."/>
            <person name="Johnson J."/>
            <person name="Kuo A."/>
            <person name="Lim J.H.P."/>
            <person name="Lipzen A."/>
            <person name="Nolan M."/>
            <person name="Ohm R.A."/>
            <person name="Tamas L."/>
            <person name="Grigoriev I.V."/>
            <person name="Spatafora J.W."/>
            <person name="Nagy L.G."/>
            <person name="Kovacs G.M."/>
        </authorList>
    </citation>
    <scope>NUCLEOTIDE SEQUENCE [LARGE SCALE GENOMIC DNA]</scope>
    <source>
        <strain evidence="2 3">DSE2036</strain>
    </source>
</reference>
<dbReference type="Proteomes" id="UP000244855">
    <property type="component" value="Unassembled WGS sequence"/>
</dbReference>
<keyword evidence="1" id="KW-0812">Transmembrane</keyword>
<evidence type="ECO:0000313" key="3">
    <source>
        <dbReference type="Proteomes" id="UP000244855"/>
    </source>
</evidence>
<sequence length="281" mass="32310">MPFFKRSSREPGFDPTFRFATSWILPPAVLFFIRAALSLYAFTTLFFILAWRSVTGGDGGKTEARHSFSYFTVLTYWGLAFYYAFAAAHTLSYWRTGTPLLARWPRALKEAHSVYYSTIVIYPFIVTAVFWALLAPEDGFPSIFETWTNTSQHAMNAAYALFEIIFPRTEPLPFWHLIPVVILLAMYLGLAYVTYYTQGFYVYSFLDLQKNSRGIVAAYIVGILVAAIIVFLIVKYVIMLRVWVTEKKMGKMGKRSARDVKRRHVDEEGGTHYPLHSVNFK</sequence>
<organism evidence="2 3">
    <name type="scientific">Periconia macrospinosa</name>
    <dbReference type="NCBI Taxonomy" id="97972"/>
    <lineage>
        <taxon>Eukaryota</taxon>
        <taxon>Fungi</taxon>
        <taxon>Dikarya</taxon>
        <taxon>Ascomycota</taxon>
        <taxon>Pezizomycotina</taxon>
        <taxon>Dothideomycetes</taxon>
        <taxon>Pleosporomycetidae</taxon>
        <taxon>Pleosporales</taxon>
        <taxon>Massarineae</taxon>
        <taxon>Periconiaceae</taxon>
        <taxon>Periconia</taxon>
    </lineage>
</organism>
<proteinExistence type="predicted"/>
<evidence type="ECO:0008006" key="4">
    <source>
        <dbReference type="Google" id="ProtNLM"/>
    </source>
</evidence>
<dbReference type="STRING" id="97972.A0A2V1DZX3"/>
<feature type="transmembrane region" description="Helical" evidence="1">
    <location>
        <begin position="20"/>
        <end position="49"/>
    </location>
</feature>
<evidence type="ECO:0000313" key="2">
    <source>
        <dbReference type="EMBL" id="PVI03576.1"/>
    </source>
</evidence>
<dbReference type="EMBL" id="KZ805329">
    <property type="protein sequence ID" value="PVI03576.1"/>
    <property type="molecule type" value="Genomic_DNA"/>
</dbReference>